<name>A0ABN2G988_9MICO</name>
<organism evidence="2 3">
    <name type="scientific">Microbacterium lacus</name>
    <dbReference type="NCBI Taxonomy" id="415217"/>
    <lineage>
        <taxon>Bacteria</taxon>
        <taxon>Bacillati</taxon>
        <taxon>Actinomycetota</taxon>
        <taxon>Actinomycetes</taxon>
        <taxon>Micrococcales</taxon>
        <taxon>Microbacteriaceae</taxon>
        <taxon>Microbacterium</taxon>
    </lineage>
</organism>
<accession>A0ABN2G988</accession>
<dbReference type="SUPFAM" id="SSF51679">
    <property type="entry name" value="Bacterial luciferase-like"/>
    <property type="match status" value="1"/>
</dbReference>
<dbReference type="InterPro" id="IPR036661">
    <property type="entry name" value="Luciferase-like_sf"/>
</dbReference>
<comment type="caution">
    <text evidence="2">The sequence shown here is derived from an EMBL/GenBank/DDBJ whole genome shotgun (WGS) entry which is preliminary data.</text>
</comment>
<evidence type="ECO:0000313" key="2">
    <source>
        <dbReference type="EMBL" id="GAA1667100.1"/>
    </source>
</evidence>
<feature type="domain" description="Luciferase-like" evidence="1">
    <location>
        <begin position="14"/>
        <end position="291"/>
    </location>
</feature>
<dbReference type="RefSeq" id="WP_344052049.1">
    <property type="nucleotide sequence ID" value="NZ_BAAAPK010000001.1"/>
</dbReference>
<dbReference type="Proteomes" id="UP001500596">
    <property type="component" value="Unassembled WGS sequence"/>
</dbReference>
<dbReference type="EMBL" id="BAAAPK010000001">
    <property type="protein sequence ID" value="GAA1667100.1"/>
    <property type="molecule type" value="Genomic_DNA"/>
</dbReference>
<proteinExistence type="predicted"/>
<dbReference type="Pfam" id="PF00296">
    <property type="entry name" value="Bac_luciferase"/>
    <property type="match status" value="1"/>
</dbReference>
<sequence length="351" mass="38103">MTSERMLVPRAGFILAGTHPEDDPRAGLEQTLRLFSFAEDLGYDVAGIRQRHLERGISSALPFLAAATQRTRSIRLETGVVPLGYETPFRLAEDFGTVDALSGGRVNVGISSSAPHGDLLAGLGRGDAPVDAYALIERFLEALEGHPLASEPLQTPYGPQIPRIEPHIPGLRDRVWLGGGSERSVRWAARHGLKLLLGNLSDAGGHDRFEPAQRAHLDAYYSEFVGSGIPTVGVERVIVPTTTATAPQREHYRAYAEARDARTAAPAEIGPRRVVFQRDLVGTAAQIIERLGEDPSIDGRTELRVALPYGFAEDEYRQILFDIRHAVLPALGWTPASERGAASLITADDRA</sequence>
<evidence type="ECO:0000313" key="3">
    <source>
        <dbReference type="Proteomes" id="UP001500596"/>
    </source>
</evidence>
<dbReference type="InterPro" id="IPR011251">
    <property type="entry name" value="Luciferase-like_dom"/>
</dbReference>
<reference evidence="3" key="1">
    <citation type="journal article" date="2019" name="Int. J. Syst. Evol. Microbiol.">
        <title>The Global Catalogue of Microorganisms (GCM) 10K type strain sequencing project: providing services to taxonomists for standard genome sequencing and annotation.</title>
        <authorList>
            <consortium name="The Broad Institute Genomics Platform"/>
            <consortium name="The Broad Institute Genome Sequencing Center for Infectious Disease"/>
            <person name="Wu L."/>
            <person name="Ma J."/>
        </authorList>
    </citation>
    <scope>NUCLEOTIDE SEQUENCE [LARGE SCALE GENOMIC DNA]</scope>
    <source>
        <strain evidence="3">JCM 15575</strain>
    </source>
</reference>
<dbReference type="Gene3D" id="3.20.20.30">
    <property type="entry name" value="Luciferase-like domain"/>
    <property type="match status" value="1"/>
</dbReference>
<gene>
    <name evidence="2" type="ORF">GCM10009807_09090</name>
</gene>
<dbReference type="InterPro" id="IPR050766">
    <property type="entry name" value="Bact_Lucif_Oxidored"/>
</dbReference>
<keyword evidence="3" id="KW-1185">Reference proteome</keyword>
<evidence type="ECO:0000259" key="1">
    <source>
        <dbReference type="Pfam" id="PF00296"/>
    </source>
</evidence>
<dbReference type="PANTHER" id="PTHR30137:SF15">
    <property type="entry name" value="BLL6902 PROTEIN"/>
    <property type="match status" value="1"/>
</dbReference>
<protein>
    <submittedName>
        <fullName evidence="2">LLM class flavin-dependent oxidoreductase</fullName>
    </submittedName>
</protein>
<dbReference type="PANTHER" id="PTHR30137">
    <property type="entry name" value="LUCIFERASE-LIKE MONOOXYGENASE"/>
    <property type="match status" value="1"/>
</dbReference>